<evidence type="ECO:0000313" key="12">
    <source>
        <dbReference type="Proteomes" id="UP000432488"/>
    </source>
</evidence>
<evidence type="ECO:0000313" key="7">
    <source>
        <dbReference type="EMBL" id="RHH30815.1"/>
    </source>
</evidence>
<dbReference type="RefSeq" id="WP_022400740.1">
    <property type="nucleotide sequence ID" value="NZ_CACRTC010000010.1"/>
</dbReference>
<evidence type="ECO:0000313" key="4">
    <source>
        <dbReference type="EMBL" id="MDC1751767.1"/>
    </source>
</evidence>
<evidence type="ECO:0000313" key="2">
    <source>
        <dbReference type="EMBL" id="KAB4241209.1"/>
    </source>
</evidence>
<dbReference type="EMBL" id="JAQNQY010000004">
    <property type="protein sequence ID" value="MDC1751767.1"/>
    <property type="molecule type" value="Genomic_DNA"/>
</dbReference>
<dbReference type="AlphaFoldDB" id="A0A139K2W0"/>
<comment type="caution">
    <text evidence="3">The sequence shown here is derived from an EMBL/GenBank/DDBJ whole genome shotgun (WGS) entry which is preliminary data.</text>
</comment>
<organism evidence="3 11">
    <name type="scientific">Bacteroides uniformis</name>
    <dbReference type="NCBI Taxonomy" id="820"/>
    <lineage>
        <taxon>Bacteria</taxon>
        <taxon>Pseudomonadati</taxon>
        <taxon>Bacteroidota</taxon>
        <taxon>Bacteroidia</taxon>
        <taxon>Bacteroidales</taxon>
        <taxon>Bacteroidaceae</taxon>
        <taxon>Bacteroides</taxon>
    </lineage>
</organism>
<reference evidence="11 12" key="3">
    <citation type="journal article" date="2019" name="Nat. Med.">
        <title>A library of human gut bacterial isolates paired with longitudinal multiomics data enables mechanistic microbiome research.</title>
        <authorList>
            <person name="Poyet M."/>
            <person name="Groussin M."/>
            <person name="Gibbons S.M."/>
            <person name="Avila-Pacheco J."/>
            <person name="Jiang X."/>
            <person name="Kearney S.M."/>
            <person name="Perrotta A.R."/>
            <person name="Berdy B."/>
            <person name="Zhao S."/>
            <person name="Lieberman T.D."/>
            <person name="Swanson P.K."/>
            <person name="Smith M."/>
            <person name="Roesemann S."/>
            <person name="Alexander J.E."/>
            <person name="Rich S.A."/>
            <person name="Livny J."/>
            <person name="Vlamakis H."/>
            <person name="Clish C."/>
            <person name="Bullock K."/>
            <person name="Deik A."/>
            <person name="Scott J."/>
            <person name="Pierce K.A."/>
            <person name="Xavier R.J."/>
            <person name="Alm E.J."/>
        </authorList>
    </citation>
    <scope>NUCLEOTIDE SEQUENCE [LARGE SCALE GENOMIC DNA]</scope>
    <source>
        <strain evidence="1 12">BIOML-A42</strain>
        <strain evidence="2 13">BIOML-A5</strain>
        <strain evidence="3 11">BIOML-A6</strain>
    </source>
</reference>
<evidence type="ECO:0000313" key="11">
    <source>
        <dbReference type="Proteomes" id="UP000431575"/>
    </source>
</evidence>
<dbReference type="Proteomes" id="UP000186549">
    <property type="component" value="Unassembled WGS sequence"/>
</dbReference>
<dbReference type="EMBL" id="QSPV01000012">
    <property type="protein sequence ID" value="RGJ91718.1"/>
    <property type="molecule type" value="Genomic_DNA"/>
</dbReference>
<dbReference type="STRING" id="820.ERS852554_01486"/>
<dbReference type="Proteomes" id="UP000431575">
    <property type="component" value="Unassembled WGS sequence"/>
</dbReference>
<dbReference type="GO" id="GO:0016301">
    <property type="term" value="F:kinase activity"/>
    <property type="evidence" value="ECO:0007669"/>
    <property type="project" value="UniProtKB-KW"/>
</dbReference>
<reference evidence="9 10" key="2">
    <citation type="submission" date="2018-08" db="EMBL/GenBank/DDBJ databases">
        <title>A genome reference for cultivated species of the human gut microbiota.</title>
        <authorList>
            <person name="Zou Y."/>
            <person name="Xue W."/>
            <person name="Luo G."/>
        </authorList>
    </citation>
    <scope>NUCLEOTIDE SEQUENCE [LARGE SCALE GENOMIC DNA]</scope>
    <source>
        <strain evidence="7 10">AM18-14LB</strain>
        <strain evidence="6 9">TM04-30</strain>
    </source>
</reference>
<dbReference type="EMBL" id="QRJL01000007">
    <property type="protein sequence ID" value="RHH30815.1"/>
    <property type="molecule type" value="Genomic_DNA"/>
</dbReference>
<evidence type="ECO:0000313" key="8">
    <source>
        <dbReference type="Proteomes" id="UP000186549"/>
    </source>
</evidence>
<keyword evidence="3" id="KW-0418">Kinase</keyword>
<gene>
    <name evidence="5" type="ORF">BHV79_15725</name>
    <name evidence="7" type="ORF">DW216_12755</name>
    <name evidence="6" type="ORF">DXD40_14075</name>
    <name evidence="3" type="ORF">GAP41_00805</name>
    <name evidence="2" type="ORF">GAP47_00870</name>
    <name evidence="1" type="ORF">GAQ56_08885</name>
    <name evidence="4" type="ORF">POY80_04820</name>
</gene>
<proteinExistence type="predicted"/>
<dbReference type="PATRIC" id="fig|820.27.peg.2798"/>
<evidence type="ECO:0000313" key="13">
    <source>
        <dbReference type="Proteomes" id="UP000462376"/>
    </source>
</evidence>
<evidence type="ECO:0000313" key="9">
    <source>
        <dbReference type="Proteomes" id="UP000260844"/>
    </source>
</evidence>
<dbReference type="EMBL" id="MNQU01000277">
    <property type="protein sequence ID" value="OKZ30392.1"/>
    <property type="molecule type" value="Genomic_DNA"/>
</dbReference>
<keyword evidence="3" id="KW-0808">Transferase</keyword>
<protein>
    <submittedName>
        <fullName evidence="3">Histidine kinase</fullName>
    </submittedName>
</protein>
<evidence type="ECO:0000313" key="5">
    <source>
        <dbReference type="EMBL" id="OKZ30392.1"/>
    </source>
</evidence>
<evidence type="ECO:0000313" key="3">
    <source>
        <dbReference type="EMBL" id="KAB4246141.1"/>
    </source>
</evidence>
<accession>A0A139K2W0</accession>
<reference evidence="5 8" key="1">
    <citation type="journal article" date="2016" name="Nat. Biotechnol.">
        <title>Measurement of bacterial replication rates in microbial communities.</title>
        <authorList>
            <person name="Brown C.T."/>
            <person name="Olm M.R."/>
            <person name="Thomas B.C."/>
            <person name="Banfield J.F."/>
        </authorList>
    </citation>
    <scope>NUCLEOTIDE SEQUENCE [LARGE SCALE GENOMIC DNA]</scope>
    <source>
        <strain evidence="5">45_41</strain>
    </source>
</reference>
<dbReference type="Proteomes" id="UP000462376">
    <property type="component" value="Unassembled WGS sequence"/>
</dbReference>
<name>A0A139K2W0_BACUN</name>
<dbReference type="Proteomes" id="UP000283766">
    <property type="component" value="Unassembled WGS sequence"/>
</dbReference>
<evidence type="ECO:0000313" key="6">
    <source>
        <dbReference type="EMBL" id="RGJ91718.1"/>
    </source>
</evidence>
<dbReference type="Proteomes" id="UP000260844">
    <property type="component" value="Unassembled WGS sequence"/>
</dbReference>
<dbReference type="Proteomes" id="UP001218502">
    <property type="component" value="Unassembled WGS sequence"/>
</dbReference>
<reference evidence="4" key="4">
    <citation type="submission" date="2022-10" db="EMBL/GenBank/DDBJ databases">
        <title>Human gut microbiome strain richness.</title>
        <authorList>
            <person name="Chen-Liaw A."/>
        </authorList>
    </citation>
    <scope>NUCLEOTIDE SEQUENCE</scope>
    <source>
        <strain evidence="4">A1_m1001262Bd0_191120</strain>
    </source>
</reference>
<sequence>MMKKNSERNAAIRFMKKLFILFIPFIALLAVYFLDDPFMVLKNYERYDQTPVVLNEGHVGWQMYLNNRDTIPIDSYIMGNSCTMAYQCHEWEKYLHGGRAVRLFGNAESLAAVCLKLKALDKAGATIKNLLLIIDKESLHNDRCLTGHSNILPPAISGISSFKFQKEFCQAFFYPNFLFPYLDYKLFHTYRPYMKGVINPYGSTRNPVTNDVLNPREKMIKEEGDKYWENRKGEFTKEKMKNYRDGKYREAPQVLREKQISLLQEIKWICRKHDTDVKIIISPDYLQVNINHADVKTLKRFFGKRNVFDFTGINEYTEDIHNYYEPGHYRPALGKRLMEKIYEPYILSPKARSPASPSPGTI</sequence>
<dbReference type="EMBL" id="WCTM01000001">
    <property type="protein sequence ID" value="KAB4246141.1"/>
    <property type="molecule type" value="Genomic_DNA"/>
</dbReference>
<dbReference type="EMBL" id="WCTL01000001">
    <property type="protein sequence ID" value="KAB4241209.1"/>
    <property type="molecule type" value="Genomic_DNA"/>
</dbReference>
<evidence type="ECO:0000313" key="10">
    <source>
        <dbReference type="Proteomes" id="UP000283766"/>
    </source>
</evidence>
<dbReference type="Proteomes" id="UP000432488">
    <property type="component" value="Unassembled WGS sequence"/>
</dbReference>
<dbReference type="EMBL" id="WCUV01000006">
    <property type="protein sequence ID" value="KAB4092354.1"/>
    <property type="molecule type" value="Genomic_DNA"/>
</dbReference>
<evidence type="ECO:0000313" key="1">
    <source>
        <dbReference type="EMBL" id="KAB4092354.1"/>
    </source>
</evidence>